<accession>A0A0V1CNQ5</accession>
<evidence type="ECO:0000313" key="2">
    <source>
        <dbReference type="Proteomes" id="UP000054653"/>
    </source>
</evidence>
<dbReference type="EMBL" id="JYDI01000137">
    <property type="protein sequence ID" value="KRY50933.1"/>
    <property type="molecule type" value="Genomic_DNA"/>
</dbReference>
<gene>
    <name evidence="1" type="ORF">T03_10513</name>
</gene>
<evidence type="ECO:0000313" key="1">
    <source>
        <dbReference type="EMBL" id="KRY50933.1"/>
    </source>
</evidence>
<organism evidence="1 2">
    <name type="scientific">Trichinella britovi</name>
    <name type="common">Parasitic roundworm</name>
    <dbReference type="NCBI Taxonomy" id="45882"/>
    <lineage>
        <taxon>Eukaryota</taxon>
        <taxon>Metazoa</taxon>
        <taxon>Ecdysozoa</taxon>
        <taxon>Nematoda</taxon>
        <taxon>Enoplea</taxon>
        <taxon>Dorylaimia</taxon>
        <taxon>Trichinellida</taxon>
        <taxon>Trichinellidae</taxon>
        <taxon>Trichinella</taxon>
    </lineage>
</organism>
<proteinExistence type="predicted"/>
<keyword evidence="2" id="KW-1185">Reference proteome</keyword>
<dbReference type="Proteomes" id="UP000054653">
    <property type="component" value="Unassembled WGS sequence"/>
</dbReference>
<name>A0A0V1CNQ5_TRIBR</name>
<dbReference type="AlphaFoldDB" id="A0A0V1CNQ5"/>
<sequence>MLMTTIKTIQCPNKNKDYSRILIFYATHTLRTTVLINSSWITAKLTSTRRTRWRKSYFEKRSYGENNTHSSHI</sequence>
<comment type="caution">
    <text evidence="1">The sequence shown here is derived from an EMBL/GenBank/DDBJ whole genome shotgun (WGS) entry which is preliminary data.</text>
</comment>
<protein>
    <submittedName>
        <fullName evidence="1">Uncharacterized protein</fullName>
    </submittedName>
</protein>
<reference evidence="1 2" key="1">
    <citation type="submission" date="2015-01" db="EMBL/GenBank/DDBJ databases">
        <title>Evolution of Trichinella species and genotypes.</title>
        <authorList>
            <person name="Korhonen P.K."/>
            <person name="Edoardo P."/>
            <person name="Giuseppe L.R."/>
            <person name="Gasser R.B."/>
        </authorList>
    </citation>
    <scope>NUCLEOTIDE SEQUENCE [LARGE SCALE GENOMIC DNA]</scope>
    <source>
        <strain evidence="1">ISS120</strain>
    </source>
</reference>